<feature type="region of interest" description="Disordered" evidence="1">
    <location>
        <begin position="1"/>
        <end position="31"/>
    </location>
</feature>
<protein>
    <submittedName>
        <fullName evidence="2">Uncharacterized protein</fullName>
    </submittedName>
</protein>
<sequence>MMSTVFSGQEPKIQRLRKRPKETSSKAKTSPQVFGAAHLKKLRIPAIADGYNYGMGEVDDFDHLTAQNAGLRHVERVGHQAIKNGSCLEESAYNLSSREALLITAAIRYFSSLSWTGPGLNRVSRCIL</sequence>
<keyword evidence="3" id="KW-1185">Reference proteome</keyword>
<dbReference type="Proteomes" id="UP000887226">
    <property type="component" value="Unassembled WGS sequence"/>
</dbReference>
<organism evidence="2 3">
    <name type="scientific">Calycina marina</name>
    <dbReference type="NCBI Taxonomy" id="1763456"/>
    <lineage>
        <taxon>Eukaryota</taxon>
        <taxon>Fungi</taxon>
        <taxon>Dikarya</taxon>
        <taxon>Ascomycota</taxon>
        <taxon>Pezizomycotina</taxon>
        <taxon>Leotiomycetes</taxon>
        <taxon>Helotiales</taxon>
        <taxon>Pezizellaceae</taxon>
        <taxon>Calycina</taxon>
    </lineage>
</organism>
<comment type="caution">
    <text evidence="2">The sequence shown here is derived from an EMBL/GenBank/DDBJ whole genome shotgun (WGS) entry which is preliminary data.</text>
</comment>
<dbReference type="OrthoDB" id="2431486at2759"/>
<accession>A0A9P7ZA03</accession>
<evidence type="ECO:0000313" key="2">
    <source>
        <dbReference type="EMBL" id="KAG9248199.1"/>
    </source>
</evidence>
<name>A0A9P7ZA03_9HELO</name>
<dbReference type="AlphaFoldDB" id="A0A9P7ZA03"/>
<evidence type="ECO:0000313" key="3">
    <source>
        <dbReference type="Proteomes" id="UP000887226"/>
    </source>
</evidence>
<gene>
    <name evidence="2" type="ORF">BJ878DRAFT_433913</name>
</gene>
<reference evidence="2" key="1">
    <citation type="journal article" date="2021" name="IMA Fungus">
        <title>Genomic characterization of three marine fungi, including Emericellopsis atlantica sp. nov. with signatures of a generalist lifestyle and marine biomass degradation.</title>
        <authorList>
            <person name="Hagestad O.C."/>
            <person name="Hou L."/>
            <person name="Andersen J.H."/>
            <person name="Hansen E.H."/>
            <person name="Altermark B."/>
            <person name="Li C."/>
            <person name="Kuhnert E."/>
            <person name="Cox R.J."/>
            <person name="Crous P.W."/>
            <person name="Spatafora J.W."/>
            <person name="Lail K."/>
            <person name="Amirebrahimi M."/>
            <person name="Lipzen A."/>
            <person name="Pangilinan J."/>
            <person name="Andreopoulos W."/>
            <person name="Hayes R.D."/>
            <person name="Ng V."/>
            <person name="Grigoriev I.V."/>
            <person name="Jackson S.A."/>
            <person name="Sutton T.D.S."/>
            <person name="Dobson A.D.W."/>
            <person name="Rama T."/>
        </authorList>
    </citation>
    <scope>NUCLEOTIDE SEQUENCE</scope>
    <source>
        <strain evidence="2">TRa3180A</strain>
    </source>
</reference>
<dbReference type="EMBL" id="MU253754">
    <property type="protein sequence ID" value="KAG9248199.1"/>
    <property type="molecule type" value="Genomic_DNA"/>
</dbReference>
<evidence type="ECO:0000256" key="1">
    <source>
        <dbReference type="SAM" id="MobiDB-lite"/>
    </source>
</evidence>
<proteinExistence type="predicted"/>